<dbReference type="Proteomes" id="UP000783287">
    <property type="component" value="Unassembled WGS sequence"/>
</dbReference>
<evidence type="ECO:0000313" key="2">
    <source>
        <dbReference type="Proteomes" id="UP000783287"/>
    </source>
</evidence>
<proteinExistence type="predicted"/>
<evidence type="ECO:0000313" key="1">
    <source>
        <dbReference type="EMBL" id="MCA9383927.1"/>
    </source>
</evidence>
<reference evidence="1" key="1">
    <citation type="submission" date="2020-04" db="EMBL/GenBank/DDBJ databases">
        <authorList>
            <person name="Zhang T."/>
        </authorList>
    </citation>
    <scope>NUCLEOTIDE SEQUENCE</scope>
    <source>
        <strain evidence="1">HKST-UBA14</strain>
    </source>
</reference>
<name>A0A955L6U3_9BACT</name>
<sequence length="94" mass="11368">KSTSWLYDLEIMNRFLPQEFLDSREIVELKDELQYLGCWGQFLKRDGNIREDDAQVFIEKIQKAETFDQLVECFPHNIFKCQVEIEIFKEFLDI</sequence>
<dbReference type="EMBL" id="JAGQLK010000178">
    <property type="protein sequence ID" value="MCA9383927.1"/>
    <property type="molecule type" value="Genomic_DNA"/>
</dbReference>
<organism evidence="1 2">
    <name type="scientific">Candidatus Dojkabacteria bacterium</name>
    <dbReference type="NCBI Taxonomy" id="2099670"/>
    <lineage>
        <taxon>Bacteria</taxon>
        <taxon>Candidatus Dojkabacteria</taxon>
    </lineage>
</organism>
<gene>
    <name evidence="1" type="ORF">KC909_06215</name>
</gene>
<feature type="non-terminal residue" evidence="1">
    <location>
        <position position="1"/>
    </location>
</feature>
<protein>
    <submittedName>
        <fullName evidence="1">Uncharacterized protein</fullName>
    </submittedName>
</protein>
<reference evidence="1" key="2">
    <citation type="journal article" date="2021" name="Microbiome">
        <title>Successional dynamics and alternative stable states in a saline activated sludge microbial community over 9 years.</title>
        <authorList>
            <person name="Wang Y."/>
            <person name="Ye J."/>
            <person name="Ju F."/>
            <person name="Liu L."/>
            <person name="Boyd J.A."/>
            <person name="Deng Y."/>
            <person name="Parks D.H."/>
            <person name="Jiang X."/>
            <person name="Yin X."/>
            <person name="Woodcroft B.J."/>
            <person name="Tyson G.W."/>
            <person name="Hugenholtz P."/>
            <person name="Polz M.F."/>
            <person name="Zhang T."/>
        </authorList>
    </citation>
    <scope>NUCLEOTIDE SEQUENCE</scope>
    <source>
        <strain evidence="1">HKST-UBA14</strain>
    </source>
</reference>
<accession>A0A955L6U3</accession>
<dbReference type="AlphaFoldDB" id="A0A955L6U3"/>
<comment type="caution">
    <text evidence="1">The sequence shown here is derived from an EMBL/GenBank/DDBJ whole genome shotgun (WGS) entry which is preliminary data.</text>
</comment>